<dbReference type="RefSeq" id="WP_168131772.1">
    <property type="nucleotide sequence ID" value="NZ_BMVZ01000010.1"/>
</dbReference>
<dbReference type="Proteomes" id="UP000635996">
    <property type="component" value="Unassembled WGS sequence"/>
</dbReference>
<feature type="transmembrane region" description="Helical" evidence="2">
    <location>
        <begin position="39"/>
        <end position="59"/>
    </location>
</feature>
<accession>A0ABX0YUH5</accession>
<dbReference type="InterPro" id="IPR007410">
    <property type="entry name" value="LpqE-like"/>
</dbReference>
<name>A0ABX0YUH5_STRTL</name>
<comment type="caution">
    <text evidence="3">The sequence shown here is derived from an EMBL/GenBank/DDBJ whole genome shotgun (WGS) entry which is preliminary data.</text>
</comment>
<dbReference type="PANTHER" id="PTHR36302:SF1">
    <property type="entry name" value="COPPER CHAPERONE PCU(A)C"/>
    <property type="match status" value="1"/>
</dbReference>
<feature type="region of interest" description="Disordered" evidence="1">
    <location>
        <begin position="1"/>
        <end position="30"/>
    </location>
</feature>
<dbReference type="SUPFAM" id="SSF110087">
    <property type="entry name" value="DR1885-like metal-binding protein"/>
    <property type="match status" value="1"/>
</dbReference>
<dbReference type="EMBL" id="JAATEL010000015">
    <property type="protein sequence ID" value="NJP15667.1"/>
    <property type="molecule type" value="Genomic_DNA"/>
</dbReference>
<protein>
    <submittedName>
        <fullName evidence="3">Copper chaperone PCu(A)C</fullName>
    </submittedName>
</protein>
<organism evidence="3 4">
    <name type="scientific">Streptomyces thermoviolaceus subsp. thermoviolaceus</name>
    <dbReference type="NCBI Taxonomy" id="66860"/>
    <lineage>
        <taxon>Bacteria</taxon>
        <taxon>Bacillati</taxon>
        <taxon>Actinomycetota</taxon>
        <taxon>Actinomycetes</taxon>
        <taxon>Kitasatosporales</taxon>
        <taxon>Streptomycetaceae</taxon>
        <taxon>Streptomyces</taxon>
    </lineage>
</organism>
<dbReference type="Pfam" id="PF04314">
    <property type="entry name" value="PCuAC"/>
    <property type="match status" value="1"/>
</dbReference>
<feature type="compositionally biased region" description="Polar residues" evidence="1">
    <location>
        <begin position="18"/>
        <end position="28"/>
    </location>
</feature>
<reference evidence="3 4" key="1">
    <citation type="submission" date="2020-03" db="EMBL/GenBank/DDBJ databases">
        <title>WGS of actinomycetes isolated from Thailand.</title>
        <authorList>
            <person name="Thawai C."/>
        </authorList>
    </citation>
    <scope>NUCLEOTIDE SEQUENCE [LARGE SCALE GENOMIC DNA]</scope>
    <source>
        <strain evidence="3 4">NBRC 13905</strain>
    </source>
</reference>
<keyword evidence="4" id="KW-1185">Reference proteome</keyword>
<gene>
    <name evidence="3" type="ORF">HCJ95_15545</name>
</gene>
<dbReference type="Gene3D" id="2.60.40.1890">
    <property type="entry name" value="PCu(A)C copper chaperone"/>
    <property type="match status" value="1"/>
</dbReference>
<dbReference type="PANTHER" id="PTHR36302">
    <property type="entry name" value="BLR7088 PROTEIN"/>
    <property type="match status" value="1"/>
</dbReference>
<keyword evidence="2" id="KW-1133">Transmembrane helix</keyword>
<dbReference type="InterPro" id="IPR036182">
    <property type="entry name" value="PCuAC_sf"/>
</dbReference>
<feature type="compositionally biased region" description="Low complexity" evidence="1">
    <location>
        <begin position="1"/>
        <end position="17"/>
    </location>
</feature>
<evidence type="ECO:0000313" key="4">
    <source>
        <dbReference type="Proteomes" id="UP000635996"/>
    </source>
</evidence>
<keyword evidence="2" id="KW-0472">Membrane</keyword>
<evidence type="ECO:0000256" key="1">
    <source>
        <dbReference type="SAM" id="MobiDB-lite"/>
    </source>
</evidence>
<evidence type="ECO:0000256" key="2">
    <source>
        <dbReference type="SAM" id="Phobius"/>
    </source>
</evidence>
<sequence length="194" mass="20568">MTAQTAQTTQAGQNKQTEQAAPTGQHSWRPTRRRLTDGLLAALAPVAACCVALGALTTWTSTGNAGSPARIAVTSGRVFLPYGDTRDTAAFFRITNSGGANDRLLKVTSPAITGEAVLSRHRMTGGASAYGQTVESAAVPAGDTLDMSPTGLDVTVRAKDRWREFDLVPFTLHFERSGPIKTSVVVIRPGAEWR</sequence>
<keyword evidence="2" id="KW-0812">Transmembrane</keyword>
<evidence type="ECO:0000313" key="3">
    <source>
        <dbReference type="EMBL" id="NJP15667.1"/>
    </source>
</evidence>
<proteinExistence type="predicted"/>
<dbReference type="InterPro" id="IPR058248">
    <property type="entry name" value="Lxx211020-like"/>
</dbReference>